<evidence type="ECO:0000256" key="2">
    <source>
        <dbReference type="ARBA" id="ARBA00022801"/>
    </source>
</evidence>
<accession>A0A8J3A455</accession>
<dbReference type="AlphaFoldDB" id="A0A8J3A455"/>
<dbReference type="CDD" id="cd08648">
    <property type="entry name" value="FMT_core_Formyl-FH4-Hydrolase_C"/>
    <property type="match status" value="1"/>
</dbReference>
<dbReference type="InterPro" id="IPR041729">
    <property type="entry name" value="Formyl-FH4-Hydrolase_C"/>
</dbReference>
<dbReference type="EMBL" id="BMGZ01000004">
    <property type="protein sequence ID" value="GGI01622.1"/>
    <property type="molecule type" value="Genomic_DNA"/>
</dbReference>
<dbReference type="NCBIfam" id="TIGR00655">
    <property type="entry name" value="PurU"/>
    <property type="match status" value="1"/>
</dbReference>
<dbReference type="EC" id="3.5.1.10" evidence="3 4"/>
<dbReference type="PANTHER" id="PTHR42706">
    <property type="entry name" value="FORMYLTETRAHYDROFOLATE DEFORMYLASE"/>
    <property type="match status" value="1"/>
</dbReference>
<dbReference type="InterPro" id="IPR002376">
    <property type="entry name" value="Formyl_transf_N"/>
</dbReference>
<dbReference type="InterPro" id="IPR036477">
    <property type="entry name" value="Formyl_transf_N_sf"/>
</dbReference>
<comment type="function">
    <text evidence="3">Catalyzes the hydrolysis of 10-formyltetrahydrofolate (formyl-FH4) to formate and tetrahydrofolate (FH4).</text>
</comment>
<reference evidence="6" key="2">
    <citation type="submission" date="2020-09" db="EMBL/GenBank/DDBJ databases">
        <authorList>
            <person name="Sun Q."/>
            <person name="Zhou Y."/>
        </authorList>
    </citation>
    <scope>NUCLEOTIDE SEQUENCE</scope>
    <source>
        <strain evidence="6">CGMCC 1.14984</strain>
    </source>
</reference>
<comment type="caution">
    <text evidence="6">The sequence shown here is derived from an EMBL/GenBank/DDBJ whole genome shotgun (WGS) entry which is preliminary data.</text>
</comment>
<dbReference type="InterPro" id="IPR044074">
    <property type="entry name" value="PurU_ACT"/>
</dbReference>
<evidence type="ECO:0000256" key="1">
    <source>
        <dbReference type="ARBA" id="ARBA00022563"/>
    </source>
</evidence>
<proteinExistence type="inferred from homology"/>
<comment type="similarity">
    <text evidence="3">Belongs to the PurU family.</text>
</comment>
<comment type="catalytic activity">
    <reaction evidence="3">
        <text>(6R)-10-formyltetrahydrofolate + H2O = (6S)-5,6,7,8-tetrahydrofolate + formate + H(+)</text>
        <dbReference type="Rhea" id="RHEA:19833"/>
        <dbReference type="ChEBI" id="CHEBI:15377"/>
        <dbReference type="ChEBI" id="CHEBI:15378"/>
        <dbReference type="ChEBI" id="CHEBI:15740"/>
        <dbReference type="ChEBI" id="CHEBI:57453"/>
        <dbReference type="ChEBI" id="CHEBI:195366"/>
        <dbReference type="EC" id="3.5.1.10"/>
    </reaction>
</comment>
<dbReference type="HAMAP" id="MF_01927">
    <property type="entry name" value="PurU"/>
    <property type="match status" value="1"/>
</dbReference>
<evidence type="ECO:0000256" key="3">
    <source>
        <dbReference type="HAMAP-Rule" id="MF_01927"/>
    </source>
</evidence>
<gene>
    <name evidence="3 6" type="primary">purU</name>
    <name evidence="6" type="ORF">GCM10011355_32710</name>
</gene>
<sequence length="294" mass="33768">MSQKMLPPVSQLHYILNVSCPDQIGVVSAVTGHLTENACFVEESSDYGDPQTRQFFMRIRFRPTRPGFDPKAFMDGFAAIKDRLDLKLDLYERATRRKVVLMVSKLDHCLNDLLFRYRTGDIRMDIPAIISNHPDLQQLADWHDIPYHYIPVTADTKAEAEKRIEEVLEETQADTIVLARYMQILSASMAEKYHGRIINIHHSFLPGFKGARPYHRAHERGVKLIGATAHYVTADLDEGPIIEQQVERVEHFNSVSDMIAAGRDVECLTLARALRYHLEHRVFLNGNKTVVFRR</sequence>
<name>A0A8J3A455_9PROT</name>
<dbReference type="PIRSF" id="PIRSF036480">
    <property type="entry name" value="FormyFH4_hydr"/>
    <property type="match status" value="1"/>
</dbReference>
<dbReference type="Gene3D" id="3.40.50.170">
    <property type="entry name" value="Formyl transferase, N-terminal domain"/>
    <property type="match status" value="1"/>
</dbReference>
<comment type="pathway">
    <text evidence="3">Purine metabolism; IMP biosynthesis via de novo pathway; formate from 10-formyl-5,6,7,8-tetrahydrofolate: step 1/1.</text>
</comment>
<dbReference type="InterPro" id="IPR004810">
    <property type="entry name" value="PurU"/>
</dbReference>
<dbReference type="NCBIfam" id="NF004684">
    <property type="entry name" value="PRK06027.1"/>
    <property type="match status" value="1"/>
</dbReference>
<dbReference type="GO" id="GO:0006189">
    <property type="term" value="P:'de novo' IMP biosynthetic process"/>
    <property type="evidence" value="ECO:0007669"/>
    <property type="project" value="UniProtKB-UniRule"/>
</dbReference>
<dbReference type="UniPathway" id="UPA00074">
    <property type="reaction ID" value="UER00170"/>
</dbReference>
<dbReference type="SUPFAM" id="SSF55021">
    <property type="entry name" value="ACT-like"/>
    <property type="match status" value="1"/>
</dbReference>
<dbReference type="PANTHER" id="PTHR42706:SF1">
    <property type="entry name" value="FORMYLTETRAHYDROFOLATE DEFORMYLASE 2, MITOCHONDRIAL"/>
    <property type="match status" value="1"/>
</dbReference>
<dbReference type="CDD" id="cd04875">
    <property type="entry name" value="ACT_F4HF-DF"/>
    <property type="match status" value="1"/>
</dbReference>
<dbReference type="SUPFAM" id="SSF53328">
    <property type="entry name" value="Formyltransferase"/>
    <property type="match status" value="1"/>
</dbReference>
<evidence type="ECO:0000256" key="4">
    <source>
        <dbReference type="NCBIfam" id="TIGR00655"/>
    </source>
</evidence>
<keyword evidence="1 3" id="KW-0554">One-carbon metabolism</keyword>
<evidence type="ECO:0000313" key="6">
    <source>
        <dbReference type="EMBL" id="GGI01622.1"/>
    </source>
</evidence>
<dbReference type="GO" id="GO:0006730">
    <property type="term" value="P:one-carbon metabolic process"/>
    <property type="evidence" value="ECO:0007669"/>
    <property type="project" value="UniProtKB-KW"/>
</dbReference>
<dbReference type="InterPro" id="IPR045865">
    <property type="entry name" value="ACT-like_dom_sf"/>
</dbReference>
<protein>
    <recommendedName>
        <fullName evidence="3 4">Formyltetrahydrofolate deformylase</fullName>
        <ecNumber evidence="3 4">3.5.1.10</ecNumber>
    </recommendedName>
    <alternativeName>
        <fullName evidence="3">Formyl-FH(4) hydrolase</fullName>
    </alternativeName>
</protein>
<keyword evidence="2 3" id="KW-0378">Hydrolase</keyword>
<evidence type="ECO:0000313" key="7">
    <source>
        <dbReference type="Proteomes" id="UP000621856"/>
    </source>
</evidence>
<dbReference type="Pfam" id="PF00551">
    <property type="entry name" value="Formyl_trans_N"/>
    <property type="match status" value="1"/>
</dbReference>
<reference evidence="6" key="1">
    <citation type="journal article" date="2014" name="Int. J. Syst. Evol. Microbiol.">
        <title>Complete genome sequence of Corynebacterium casei LMG S-19264T (=DSM 44701T), isolated from a smear-ripened cheese.</title>
        <authorList>
            <consortium name="US DOE Joint Genome Institute (JGI-PGF)"/>
            <person name="Walter F."/>
            <person name="Albersmeier A."/>
            <person name="Kalinowski J."/>
            <person name="Ruckert C."/>
        </authorList>
    </citation>
    <scope>NUCLEOTIDE SEQUENCE</scope>
    <source>
        <strain evidence="6">CGMCC 1.14984</strain>
    </source>
</reference>
<dbReference type="PRINTS" id="PR01575">
    <property type="entry name" value="FFH4HYDRLASE"/>
</dbReference>
<dbReference type="Proteomes" id="UP000621856">
    <property type="component" value="Unassembled WGS sequence"/>
</dbReference>
<keyword evidence="3" id="KW-0658">Purine biosynthesis</keyword>
<feature type="domain" description="Formyl transferase N-terminal" evidence="5">
    <location>
        <begin position="98"/>
        <end position="273"/>
    </location>
</feature>
<feature type="active site" evidence="3">
    <location>
        <position position="237"/>
    </location>
</feature>
<organism evidence="6 7">
    <name type="scientific">Aquisalinus luteolus</name>
    <dbReference type="NCBI Taxonomy" id="1566827"/>
    <lineage>
        <taxon>Bacteria</taxon>
        <taxon>Pseudomonadati</taxon>
        <taxon>Pseudomonadota</taxon>
        <taxon>Alphaproteobacteria</taxon>
        <taxon>Parvularculales</taxon>
        <taxon>Parvularculaceae</taxon>
        <taxon>Aquisalinus</taxon>
    </lineage>
</organism>
<dbReference type="Gene3D" id="3.30.70.260">
    <property type="match status" value="1"/>
</dbReference>
<dbReference type="GO" id="GO:0008864">
    <property type="term" value="F:formyltetrahydrofolate deformylase activity"/>
    <property type="evidence" value="ECO:0007669"/>
    <property type="project" value="UniProtKB-UniRule"/>
</dbReference>
<evidence type="ECO:0000259" key="5">
    <source>
        <dbReference type="Pfam" id="PF00551"/>
    </source>
</evidence>